<feature type="transmembrane region" description="Helical" evidence="1">
    <location>
        <begin position="73"/>
        <end position="92"/>
    </location>
</feature>
<feature type="transmembrane region" description="Helical" evidence="1">
    <location>
        <begin position="99"/>
        <end position="120"/>
    </location>
</feature>
<keyword evidence="1" id="KW-0812">Transmembrane</keyword>
<evidence type="ECO:0000313" key="3">
    <source>
        <dbReference type="EMBL" id="SCB38216.1"/>
    </source>
</evidence>
<dbReference type="InterPro" id="IPR036938">
    <property type="entry name" value="PAP2/HPO_sf"/>
</dbReference>
<dbReference type="EMBL" id="FMAF01000010">
    <property type="protein sequence ID" value="SCB38216.1"/>
    <property type="molecule type" value="Genomic_DNA"/>
</dbReference>
<dbReference type="SMART" id="SM00014">
    <property type="entry name" value="acidPPc"/>
    <property type="match status" value="1"/>
</dbReference>
<reference evidence="3 4" key="1">
    <citation type="submission" date="2016-08" db="EMBL/GenBank/DDBJ databases">
        <authorList>
            <person name="Seilhamer J.J."/>
        </authorList>
    </citation>
    <scope>NUCLEOTIDE SEQUENCE [LARGE SCALE GENOMIC DNA]</scope>
    <source>
        <strain evidence="3 4">P1-7</strain>
    </source>
</reference>
<dbReference type="Gene3D" id="1.20.144.10">
    <property type="entry name" value="Phosphatidic acid phosphatase type 2/haloperoxidase"/>
    <property type="match status" value="2"/>
</dbReference>
<proteinExistence type="predicted"/>
<evidence type="ECO:0000256" key="1">
    <source>
        <dbReference type="SAM" id="Phobius"/>
    </source>
</evidence>
<feature type="transmembrane region" description="Helical" evidence="1">
    <location>
        <begin position="171"/>
        <end position="191"/>
    </location>
</feature>
<dbReference type="PANTHER" id="PTHR14969">
    <property type="entry name" value="SPHINGOSINE-1-PHOSPHATE PHOSPHOHYDROLASE"/>
    <property type="match status" value="1"/>
</dbReference>
<name>A0A1C3WEA6_9HYPH</name>
<dbReference type="PROSITE" id="PS51257">
    <property type="entry name" value="PROKAR_LIPOPROTEIN"/>
    <property type="match status" value="1"/>
</dbReference>
<feature type="transmembrane region" description="Helical" evidence="1">
    <location>
        <begin position="140"/>
        <end position="159"/>
    </location>
</feature>
<keyword evidence="1" id="KW-1133">Transmembrane helix</keyword>
<accession>A0A1C3WEA6</accession>
<feature type="transmembrane region" description="Helical" evidence="1">
    <location>
        <begin position="197"/>
        <end position="216"/>
    </location>
</feature>
<keyword evidence="1" id="KW-0472">Membrane</keyword>
<dbReference type="Pfam" id="PF01569">
    <property type="entry name" value="PAP2"/>
    <property type="match status" value="1"/>
</dbReference>
<protein>
    <submittedName>
        <fullName evidence="3">Undecaprenyl-diphosphatase</fullName>
    </submittedName>
</protein>
<dbReference type="InterPro" id="IPR000326">
    <property type="entry name" value="PAP2/HPO"/>
</dbReference>
<dbReference type="CDD" id="cd03392">
    <property type="entry name" value="PAP2_like_2"/>
    <property type="match status" value="1"/>
</dbReference>
<evidence type="ECO:0000259" key="2">
    <source>
        <dbReference type="SMART" id="SM00014"/>
    </source>
</evidence>
<gene>
    <name evidence="3" type="ORF">GA0061101_110151</name>
</gene>
<sequence>MYRDSRTGNAPALVRIAAVICVGIACALAVGVMSGQTWPLDNEVLLALRRSADAQLPIGPTWLPDVMINLTNFGSSAVTGFVAAALAMFLLANAAYREAAFIGLLFGGAELLGNGIKPLIGRARPDVVSHLVTASGQSFPSGHSTLSSAVYIGLALLFASRLQSRTGRRAFLGLAIVMTGLVGFSRVFLGVHFPTDVIGGWGMGAGWSLLLWSIWVRCRPQAPSKD</sequence>
<dbReference type="PANTHER" id="PTHR14969:SF13">
    <property type="entry name" value="AT30094P"/>
    <property type="match status" value="1"/>
</dbReference>
<feature type="transmembrane region" description="Helical" evidence="1">
    <location>
        <begin position="12"/>
        <end position="33"/>
    </location>
</feature>
<organism evidence="3 4">
    <name type="scientific">Rhizobium lusitanum</name>
    <dbReference type="NCBI Taxonomy" id="293958"/>
    <lineage>
        <taxon>Bacteria</taxon>
        <taxon>Pseudomonadati</taxon>
        <taxon>Pseudomonadota</taxon>
        <taxon>Alphaproteobacteria</taxon>
        <taxon>Hyphomicrobiales</taxon>
        <taxon>Rhizobiaceae</taxon>
        <taxon>Rhizobium/Agrobacterium group</taxon>
        <taxon>Rhizobium</taxon>
    </lineage>
</organism>
<feature type="domain" description="Phosphatidic acid phosphatase type 2/haloperoxidase" evidence="2">
    <location>
        <begin position="99"/>
        <end position="212"/>
    </location>
</feature>
<dbReference type="Proteomes" id="UP000199205">
    <property type="component" value="Unassembled WGS sequence"/>
</dbReference>
<dbReference type="AlphaFoldDB" id="A0A1C3WEA6"/>
<evidence type="ECO:0000313" key="4">
    <source>
        <dbReference type="Proteomes" id="UP000199205"/>
    </source>
</evidence>
<dbReference type="SUPFAM" id="SSF48317">
    <property type="entry name" value="Acid phosphatase/Vanadium-dependent haloperoxidase"/>
    <property type="match status" value="1"/>
</dbReference>